<sequence length="645" mass="73447">MEKSGTKSKSKSKRRIISLELKKEIISRYENGARLMDLSKQYDMPRTTIATIIKNNKDMIKEADVAKGVSILTKSRPQSVEEMETLLLIWINEKQVAGDSISESLICEKALRLHADIIARPPGASDGAEVESFKASHGWFDNFKKRTSIHSVVRYGEAASTNTIDADQFVLEFKDYVTAQDFVPQQVFNCDETGLFWKKMPKRTYITREEKALPGYKPMKDRLTLLFCANASGDLKLKPLLVYHSENPRVFKKNNVVKSQLKVMWRSNSRAWVTRSIFMEWVHEVFGPSVTKYLQDKNLPMRCLLLLDNAPGHPPGLERDLAEEFAFINVKFLPPNTTSLIQPMDQLVISNFKKLYTKALFQRCFDVTSETELTLRDFWKNHFNIFHSLQMIVKAWKDVTEITLKAAWKKLWPDAVTEAVLEDAPIVEEIVNLGDSLGLDVSNADVEELLEGHRTELMTEELQSIMTEQERAAAEENVSEEEEEQEQDESRPSISTALIKETLAKWDAVQTVFETYHPDRDAIKYVTNTVNNIAVPHFRKLLRHRLKQVSIDSFFVRKRTSDSEPSDSGIKSAREGMAGDSARGPRLRTQTMTTISAGLIESSFISKNMAITPKIVTPYGHPDYQSVKKPSEEGKGDIITQQRCP</sequence>
<dbReference type="InterPro" id="IPR009057">
    <property type="entry name" value="Homeodomain-like_sf"/>
</dbReference>
<evidence type="ECO:0000256" key="1">
    <source>
        <dbReference type="ARBA" id="ARBA00004123"/>
    </source>
</evidence>
<evidence type="ECO:0000313" key="6">
    <source>
        <dbReference type="EMBL" id="KAJ7316369.1"/>
    </source>
</evidence>
<dbReference type="Pfam" id="PF03221">
    <property type="entry name" value="HTH_Tnp_Tc5"/>
    <property type="match status" value="1"/>
</dbReference>
<dbReference type="InterPro" id="IPR007889">
    <property type="entry name" value="HTH_Psq"/>
</dbReference>
<dbReference type="OrthoDB" id="125347at2759"/>
<keyword evidence="3" id="KW-0539">Nucleus</keyword>
<name>A0A9Q0XI11_9SAUR</name>
<keyword evidence="7" id="KW-1185">Reference proteome</keyword>
<dbReference type="PANTHER" id="PTHR19303">
    <property type="entry name" value="TRANSPOSON"/>
    <property type="match status" value="1"/>
</dbReference>
<evidence type="ECO:0000313" key="7">
    <source>
        <dbReference type="Proteomes" id="UP001142489"/>
    </source>
</evidence>
<feature type="region of interest" description="Disordered" evidence="4">
    <location>
        <begin position="470"/>
        <end position="494"/>
    </location>
</feature>
<protein>
    <recommendedName>
        <fullName evidence="5">HTH CENPB-type domain-containing protein</fullName>
    </recommendedName>
</protein>
<dbReference type="SUPFAM" id="SSF46689">
    <property type="entry name" value="Homeodomain-like"/>
    <property type="match status" value="2"/>
</dbReference>
<comment type="subcellular location">
    <subcellularLocation>
        <location evidence="1">Nucleus</location>
    </subcellularLocation>
</comment>
<dbReference type="SMART" id="SM00674">
    <property type="entry name" value="CENPB"/>
    <property type="match status" value="1"/>
</dbReference>
<organism evidence="6 7">
    <name type="scientific">Phrynocephalus forsythii</name>
    <dbReference type="NCBI Taxonomy" id="171643"/>
    <lineage>
        <taxon>Eukaryota</taxon>
        <taxon>Metazoa</taxon>
        <taxon>Chordata</taxon>
        <taxon>Craniata</taxon>
        <taxon>Vertebrata</taxon>
        <taxon>Euteleostomi</taxon>
        <taxon>Lepidosauria</taxon>
        <taxon>Squamata</taxon>
        <taxon>Bifurcata</taxon>
        <taxon>Unidentata</taxon>
        <taxon>Episquamata</taxon>
        <taxon>Toxicofera</taxon>
        <taxon>Iguania</taxon>
        <taxon>Acrodonta</taxon>
        <taxon>Agamidae</taxon>
        <taxon>Agaminae</taxon>
        <taxon>Phrynocephalus</taxon>
    </lineage>
</organism>
<keyword evidence="2" id="KW-0238">DNA-binding</keyword>
<feature type="domain" description="HTH CENPB-type" evidence="5">
    <location>
        <begin position="71"/>
        <end position="153"/>
    </location>
</feature>
<dbReference type="InterPro" id="IPR004875">
    <property type="entry name" value="DDE_SF_endonuclease_dom"/>
</dbReference>
<dbReference type="Pfam" id="PF04218">
    <property type="entry name" value="CENP-B_N"/>
    <property type="match status" value="1"/>
</dbReference>
<dbReference type="PROSITE" id="PS51253">
    <property type="entry name" value="HTH_CENPB"/>
    <property type="match status" value="1"/>
</dbReference>
<accession>A0A9Q0XI11</accession>
<dbReference type="GO" id="GO:0005634">
    <property type="term" value="C:nucleus"/>
    <property type="evidence" value="ECO:0007669"/>
    <property type="project" value="UniProtKB-SubCell"/>
</dbReference>
<dbReference type="AlphaFoldDB" id="A0A9Q0XI11"/>
<reference evidence="6" key="1">
    <citation type="journal article" date="2023" name="DNA Res.">
        <title>Chromosome-level genome assembly of Phrynocephalus forsythii using third-generation DNA sequencing and Hi-C analysis.</title>
        <authorList>
            <person name="Qi Y."/>
            <person name="Zhao W."/>
            <person name="Zhao Y."/>
            <person name="Niu C."/>
            <person name="Cao S."/>
            <person name="Zhang Y."/>
        </authorList>
    </citation>
    <scope>NUCLEOTIDE SEQUENCE</scope>
    <source>
        <tissue evidence="6">Muscle</tissue>
    </source>
</reference>
<dbReference type="InterPro" id="IPR050863">
    <property type="entry name" value="CenT-Element_Derived"/>
</dbReference>
<comment type="caution">
    <text evidence="6">The sequence shown here is derived from an EMBL/GenBank/DDBJ whole genome shotgun (WGS) entry which is preliminary data.</text>
</comment>
<feature type="region of interest" description="Disordered" evidence="4">
    <location>
        <begin position="619"/>
        <end position="645"/>
    </location>
</feature>
<dbReference type="PANTHER" id="PTHR19303:SF27">
    <property type="entry name" value="HTH CENPB-TYPE DOMAIN-CONTAINING PROTEIN"/>
    <property type="match status" value="1"/>
</dbReference>
<dbReference type="Gene3D" id="1.10.10.60">
    <property type="entry name" value="Homeodomain-like"/>
    <property type="match status" value="2"/>
</dbReference>
<proteinExistence type="predicted"/>
<evidence type="ECO:0000259" key="5">
    <source>
        <dbReference type="PROSITE" id="PS51253"/>
    </source>
</evidence>
<evidence type="ECO:0000256" key="3">
    <source>
        <dbReference type="ARBA" id="ARBA00023242"/>
    </source>
</evidence>
<evidence type="ECO:0000256" key="2">
    <source>
        <dbReference type="ARBA" id="ARBA00023125"/>
    </source>
</evidence>
<dbReference type="EMBL" id="JAPFRF010000011">
    <property type="protein sequence ID" value="KAJ7316369.1"/>
    <property type="molecule type" value="Genomic_DNA"/>
</dbReference>
<dbReference type="Proteomes" id="UP001142489">
    <property type="component" value="Unassembled WGS sequence"/>
</dbReference>
<dbReference type="Pfam" id="PF03184">
    <property type="entry name" value="DDE_1"/>
    <property type="match status" value="1"/>
</dbReference>
<feature type="compositionally biased region" description="Acidic residues" evidence="4">
    <location>
        <begin position="477"/>
        <end position="487"/>
    </location>
</feature>
<gene>
    <name evidence="6" type="ORF">JRQ81_002531</name>
</gene>
<feature type="region of interest" description="Disordered" evidence="4">
    <location>
        <begin position="560"/>
        <end position="585"/>
    </location>
</feature>
<evidence type="ECO:0000256" key="4">
    <source>
        <dbReference type="SAM" id="MobiDB-lite"/>
    </source>
</evidence>
<dbReference type="GO" id="GO:0003677">
    <property type="term" value="F:DNA binding"/>
    <property type="evidence" value="ECO:0007669"/>
    <property type="project" value="UniProtKB-KW"/>
</dbReference>
<dbReference type="InterPro" id="IPR006600">
    <property type="entry name" value="HTH_CenpB_DNA-bd_dom"/>
</dbReference>